<sequence>MIRTIFVFVFIAVGTALGQDKGTTESTSGCTLPGQYSSWVASLGVTTEAQQELCIIIANAVMNSITIGEFKKEMTAWGEKYGKQDKIAEFNKRGDEQASTVIQDAIRVSGLLANSIQKVQEIWADDNVTFQQKFSNLYNYFISLDPRLERTLYAAVSELVPAFIKELLLNPPAQEKQTSETPEPEV</sequence>
<feature type="domain" description="SXP/RAL-2 family protein Ani s 5-like cation-binding" evidence="2">
    <location>
        <begin position="48"/>
        <end position="140"/>
    </location>
</feature>
<evidence type="ECO:0000313" key="4">
    <source>
        <dbReference type="Proteomes" id="UP000218231"/>
    </source>
</evidence>
<reference evidence="3 4" key="1">
    <citation type="journal article" date="2017" name="Curr. Biol.">
        <title>Genome architecture and evolution of a unichromosomal asexual nematode.</title>
        <authorList>
            <person name="Fradin H."/>
            <person name="Zegar C."/>
            <person name="Gutwein M."/>
            <person name="Lucas J."/>
            <person name="Kovtun M."/>
            <person name="Corcoran D."/>
            <person name="Baugh L.R."/>
            <person name="Kiontke K."/>
            <person name="Gunsalus K."/>
            <person name="Fitch D.H."/>
            <person name="Piano F."/>
        </authorList>
    </citation>
    <scope>NUCLEOTIDE SEQUENCE [LARGE SCALE GENOMIC DNA]</scope>
    <source>
        <strain evidence="3">PF1309</strain>
    </source>
</reference>
<dbReference type="Proteomes" id="UP000218231">
    <property type="component" value="Unassembled WGS sequence"/>
</dbReference>
<evidence type="ECO:0000259" key="2">
    <source>
        <dbReference type="Pfam" id="PF02520"/>
    </source>
</evidence>
<comment type="caution">
    <text evidence="3">The sequence shown here is derived from an EMBL/GenBank/DDBJ whole genome shotgun (WGS) entry which is preliminary data.</text>
</comment>
<keyword evidence="4" id="KW-1185">Reference proteome</keyword>
<dbReference type="InterPro" id="IPR003677">
    <property type="entry name" value="ANIS5_cation-bd"/>
</dbReference>
<dbReference type="EMBL" id="LIAE01010252">
    <property type="protein sequence ID" value="PAV64624.1"/>
    <property type="molecule type" value="Genomic_DNA"/>
</dbReference>
<protein>
    <recommendedName>
        <fullName evidence="2">SXP/RAL-2 family protein Ani s 5-like cation-binding domain-containing protein</fullName>
    </recommendedName>
</protein>
<name>A0A2A2JSA5_9BILA</name>
<gene>
    <name evidence="3" type="ORF">WR25_01697</name>
</gene>
<dbReference type="AlphaFoldDB" id="A0A2A2JSA5"/>
<accession>A0A2A2JSA5</accession>
<feature type="signal peptide" evidence="1">
    <location>
        <begin position="1"/>
        <end position="18"/>
    </location>
</feature>
<keyword evidence="1" id="KW-0732">Signal</keyword>
<organism evidence="3 4">
    <name type="scientific">Diploscapter pachys</name>
    <dbReference type="NCBI Taxonomy" id="2018661"/>
    <lineage>
        <taxon>Eukaryota</taxon>
        <taxon>Metazoa</taxon>
        <taxon>Ecdysozoa</taxon>
        <taxon>Nematoda</taxon>
        <taxon>Chromadorea</taxon>
        <taxon>Rhabditida</taxon>
        <taxon>Rhabditina</taxon>
        <taxon>Rhabditomorpha</taxon>
        <taxon>Rhabditoidea</taxon>
        <taxon>Rhabditidae</taxon>
        <taxon>Diploscapter</taxon>
    </lineage>
</organism>
<feature type="chain" id="PRO_5013104522" description="SXP/RAL-2 family protein Ani s 5-like cation-binding domain-containing protein" evidence="1">
    <location>
        <begin position="19"/>
        <end position="186"/>
    </location>
</feature>
<evidence type="ECO:0000256" key="1">
    <source>
        <dbReference type="SAM" id="SignalP"/>
    </source>
</evidence>
<proteinExistence type="predicted"/>
<dbReference type="OrthoDB" id="5867022at2759"/>
<dbReference type="Pfam" id="PF02520">
    <property type="entry name" value="ANIS5_cation-bd"/>
    <property type="match status" value="1"/>
</dbReference>
<evidence type="ECO:0000313" key="3">
    <source>
        <dbReference type="EMBL" id="PAV64624.1"/>
    </source>
</evidence>